<dbReference type="Proteomes" id="UP000555564">
    <property type="component" value="Unassembled WGS sequence"/>
</dbReference>
<evidence type="ECO:0000313" key="2">
    <source>
        <dbReference type="EMBL" id="MBB6471674.1"/>
    </source>
</evidence>
<organism evidence="2 3">
    <name type="scientific">Sphaerisporangium rubeum</name>
    <dbReference type="NCBI Taxonomy" id="321317"/>
    <lineage>
        <taxon>Bacteria</taxon>
        <taxon>Bacillati</taxon>
        <taxon>Actinomycetota</taxon>
        <taxon>Actinomycetes</taxon>
        <taxon>Streptosporangiales</taxon>
        <taxon>Streptosporangiaceae</taxon>
        <taxon>Sphaerisporangium</taxon>
    </lineage>
</organism>
<dbReference type="RefSeq" id="WP_184978846.1">
    <property type="nucleotide sequence ID" value="NZ_BAAALO010000031.1"/>
</dbReference>
<proteinExistence type="predicted"/>
<gene>
    <name evidence="2" type="ORF">BJ992_001105</name>
</gene>
<sequence>MSDGCSFTTITMRPGCAPRIGVHLYPDRYAEVNYFPATDSTAAFVSISHGGTSLSIGTASDATVTDAHVDFARKLACAAAQFLDNCERLRDEHATRDNHTGTGTGQIGAPGAVA</sequence>
<feature type="region of interest" description="Disordered" evidence="1">
    <location>
        <begin position="94"/>
        <end position="114"/>
    </location>
</feature>
<name>A0A7X0IAK2_9ACTN</name>
<comment type="caution">
    <text evidence="2">The sequence shown here is derived from an EMBL/GenBank/DDBJ whole genome shotgun (WGS) entry which is preliminary data.</text>
</comment>
<accession>A0A7X0IAK2</accession>
<evidence type="ECO:0000313" key="3">
    <source>
        <dbReference type="Proteomes" id="UP000555564"/>
    </source>
</evidence>
<reference evidence="2 3" key="1">
    <citation type="submission" date="2020-08" db="EMBL/GenBank/DDBJ databases">
        <title>Sequencing the genomes of 1000 actinobacteria strains.</title>
        <authorList>
            <person name="Klenk H.-P."/>
        </authorList>
    </citation>
    <scope>NUCLEOTIDE SEQUENCE [LARGE SCALE GENOMIC DNA]</scope>
    <source>
        <strain evidence="2 3">DSM 44936</strain>
    </source>
</reference>
<evidence type="ECO:0000256" key="1">
    <source>
        <dbReference type="SAM" id="MobiDB-lite"/>
    </source>
</evidence>
<dbReference type="AlphaFoldDB" id="A0A7X0IAK2"/>
<dbReference type="EMBL" id="JACHIU010000001">
    <property type="protein sequence ID" value="MBB6471674.1"/>
    <property type="molecule type" value="Genomic_DNA"/>
</dbReference>
<protein>
    <submittedName>
        <fullName evidence="2">Uncharacterized protein</fullName>
    </submittedName>
</protein>
<keyword evidence="3" id="KW-1185">Reference proteome</keyword>